<evidence type="ECO:0000256" key="1">
    <source>
        <dbReference type="ARBA" id="ARBA00004141"/>
    </source>
</evidence>
<feature type="transmembrane region" description="Helical" evidence="6">
    <location>
        <begin position="286"/>
        <end position="307"/>
    </location>
</feature>
<sequence>MNDDNFMILAAGLLGVLQMCGFFGYDMMSFLVEPACHSVRERCPECIIQYAGYYGTAFTNLSYTFGNLLAPCFLPILETKGSLILASFFFIFFSANFFYLRTWLFFPACMFCGFGFALFFSGGGSYALRHSTDRTISRNQSIQCMISSITTVMSGVFLIFSSKFLDGEKGRNMTEISLAQTNSNYRYYSDTEIKILSTGMTIFAIVSLILAVLMPKRNLSNSLLKKTKNISLKQQIGKVFSAIVQKNLLKLSPLFACTGAILALLFTIYPTTFAFTDSLVEDKNMVAYYCIATCVGEFIAGLIFTSIGKNKSIGILMGVLYGFLDGSATNARMVAAAKALPEEPAIAFSVAKFYQAASAMIFLFLSSKLNIHQLHYLSTILVLISIICYISYLRDLRSSKVFTRELPKENIEKKDFEQ</sequence>
<accession>A0AAF3EUS0</accession>
<keyword evidence="7" id="KW-1185">Reference proteome</keyword>
<feature type="transmembrane region" description="Helical" evidence="6">
    <location>
        <begin position="195"/>
        <end position="215"/>
    </location>
</feature>
<feature type="transmembrane region" description="Helical" evidence="6">
    <location>
        <begin position="345"/>
        <end position="365"/>
    </location>
</feature>
<dbReference type="PANTHER" id="PTHR23294:SF18">
    <property type="entry name" value="UNC93-LIKE PROTEIN MFSD11"/>
    <property type="match status" value="1"/>
</dbReference>
<dbReference type="Pfam" id="PF05978">
    <property type="entry name" value="UNC-93"/>
    <property type="match status" value="1"/>
</dbReference>
<feature type="transmembrane region" description="Helical" evidence="6">
    <location>
        <begin position="83"/>
        <end position="99"/>
    </location>
</feature>
<protein>
    <recommendedName>
        <fullName evidence="9">UNC93-like protein MFSD11</fullName>
    </recommendedName>
</protein>
<feature type="transmembrane region" description="Helical" evidence="6">
    <location>
        <begin position="314"/>
        <end position="333"/>
    </location>
</feature>
<keyword evidence="4 6" id="KW-1133">Transmembrane helix</keyword>
<dbReference type="WBParaSite" id="MBELARI_LOCUS17932">
    <property type="protein sequence ID" value="MBELARI_LOCUS17932"/>
    <property type="gene ID" value="MBELARI_LOCUS17932"/>
</dbReference>
<name>A0AAF3EUS0_9BILA</name>
<dbReference type="InterPro" id="IPR051617">
    <property type="entry name" value="UNC-93-like_regulator"/>
</dbReference>
<evidence type="ECO:0000313" key="7">
    <source>
        <dbReference type="Proteomes" id="UP000887575"/>
    </source>
</evidence>
<reference evidence="8" key="1">
    <citation type="submission" date="2024-02" db="UniProtKB">
        <authorList>
            <consortium name="WormBaseParasite"/>
        </authorList>
    </citation>
    <scope>IDENTIFICATION</scope>
</reference>
<dbReference type="GO" id="GO:0016020">
    <property type="term" value="C:membrane"/>
    <property type="evidence" value="ECO:0007669"/>
    <property type="project" value="UniProtKB-SubCell"/>
</dbReference>
<comment type="similarity">
    <text evidence="2">Belongs to the unc-93 family.</text>
</comment>
<feature type="transmembrane region" description="Helical" evidence="6">
    <location>
        <begin position="254"/>
        <end position="274"/>
    </location>
</feature>
<evidence type="ECO:0000256" key="3">
    <source>
        <dbReference type="ARBA" id="ARBA00022692"/>
    </source>
</evidence>
<feature type="transmembrane region" description="Helical" evidence="6">
    <location>
        <begin position="374"/>
        <end position="392"/>
    </location>
</feature>
<evidence type="ECO:0008006" key="9">
    <source>
        <dbReference type="Google" id="ProtNLM"/>
    </source>
</evidence>
<dbReference type="InterPro" id="IPR036259">
    <property type="entry name" value="MFS_trans_sf"/>
</dbReference>
<proteinExistence type="inferred from homology"/>
<dbReference type="InterPro" id="IPR010291">
    <property type="entry name" value="Ion_channel_UNC-93"/>
</dbReference>
<dbReference type="PANTHER" id="PTHR23294">
    <property type="entry name" value="ET TRANSLATION PRODUCT-RELATED"/>
    <property type="match status" value="1"/>
</dbReference>
<keyword evidence="3 6" id="KW-0812">Transmembrane</keyword>
<feature type="transmembrane region" description="Helical" evidence="6">
    <location>
        <begin position="105"/>
        <end position="128"/>
    </location>
</feature>
<comment type="subcellular location">
    <subcellularLocation>
        <location evidence="1">Membrane</location>
        <topology evidence="1">Multi-pass membrane protein</topology>
    </subcellularLocation>
</comment>
<evidence type="ECO:0000256" key="5">
    <source>
        <dbReference type="ARBA" id="ARBA00023136"/>
    </source>
</evidence>
<feature type="transmembrane region" description="Helical" evidence="6">
    <location>
        <begin position="6"/>
        <end position="25"/>
    </location>
</feature>
<evidence type="ECO:0000313" key="8">
    <source>
        <dbReference type="WBParaSite" id="MBELARI_LOCUS17932"/>
    </source>
</evidence>
<feature type="transmembrane region" description="Helical" evidence="6">
    <location>
        <begin position="140"/>
        <end position="160"/>
    </location>
</feature>
<evidence type="ECO:0000256" key="6">
    <source>
        <dbReference type="SAM" id="Phobius"/>
    </source>
</evidence>
<evidence type="ECO:0000256" key="4">
    <source>
        <dbReference type="ARBA" id="ARBA00022989"/>
    </source>
</evidence>
<dbReference type="SUPFAM" id="SSF103473">
    <property type="entry name" value="MFS general substrate transporter"/>
    <property type="match status" value="1"/>
</dbReference>
<keyword evidence="5 6" id="KW-0472">Membrane</keyword>
<dbReference type="Proteomes" id="UP000887575">
    <property type="component" value="Unassembled WGS sequence"/>
</dbReference>
<dbReference type="AlphaFoldDB" id="A0AAF3EUS0"/>
<evidence type="ECO:0000256" key="2">
    <source>
        <dbReference type="ARBA" id="ARBA00009172"/>
    </source>
</evidence>
<organism evidence="7 8">
    <name type="scientific">Mesorhabditis belari</name>
    <dbReference type="NCBI Taxonomy" id="2138241"/>
    <lineage>
        <taxon>Eukaryota</taxon>
        <taxon>Metazoa</taxon>
        <taxon>Ecdysozoa</taxon>
        <taxon>Nematoda</taxon>
        <taxon>Chromadorea</taxon>
        <taxon>Rhabditida</taxon>
        <taxon>Rhabditina</taxon>
        <taxon>Rhabditomorpha</taxon>
        <taxon>Rhabditoidea</taxon>
        <taxon>Rhabditidae</taxon>
        <taxon>Mesorhabditinae</taxon>
        <taxon>Mesorhabditis</taxon>
    </lineage>
</organism>